<feature type="transmembrane region" description="Helical" evidence="6">
    <location>
        <begin position="91"/>
        <end position="109"/>
    </location>
</feature>
<organism evidence="7 8">
    <name type="scientific">Rehmannia glutinosa</name>
    <name type="common">Chinese foxglove</name>
    <dbReference type="NCBI Taxonomy" id="99300"/>
    <lineage>
        <taxon>Eukaryota</taxon>
        <taxon>Viridiplantae</taxon>
        <taxon>Streptophyta</taxon>
        <taxon>Embryophyta</taxon>
        <taxon>Tracheophyta</taxon>
        <taxon>Spermatophyta</taxon>
        <taxon>Magnoliopsida</taxon>
        <taxon>eudicotyledons</taxon>
        <taxon>Gunneridae</taxon>
        <taxon>Pentapetalae</taxon>
        <taxon>asterids</taxon>
        <taxon>lamiids</taxon>
        <taxon>Lamiales</taxon>
        <taxon>Orobanchaceae</taxon>
        <taxon>Rehmannieae</taxon>
        <taxon>Rehmannia</taxon>
    </lineage>
</organism>
<dbReference type="Proteomes" id="UP001318860">
    <property type="component" value="Unassembled WGS sequence"/>
</dbReference>
<dbReference type="EMBL" id="JABTTQ020000007">
    <property type="protein sequence ID" value="KAK6152182.1"/>
    <property type="molecule type" value="Genomic_DNA"/>
</dbReference>
<keyword evidence="6" id="KW-0812">Transmembrane</keyword>
<protein>
    <submittedName>
        <fullName evidence="7">Uncharacterized protein</fullName>
    </submittedName>
</protein>
<keyword evidence="6" id="KW-1133">Transmembrane helix</keyword>
<comment type="subcellular location">
    <subcellularLocation>
        <location evidence="1">Membrane</location>
        <topology evidence="1">Single-pass type II membrane protein</topology>
    </subcellularLocation>
</comment>
<dbReference type="PANTHER" id="PTHR31042">
    <property type="entry name" value="CORE-2/I-BRANCHING BETA-1,6-N-ACETYLGLUCOSAMINYLTRANSFERASE FAMILY PROTEIN-RELATED"/>
    <property type="match status" value="1"/>
</dbReference>
<name>A0ABR0WXL8_REHGL</name>
<evidence type="ECO:0000256" key="5">
    <source>
        <dbReference type="ARBA" id="ARBA00023180"/>
    </source>
</evidence>
<keyword evidence="5" id="KW-0325">Glycoprotein</keyword>
<keyword evidence="4 6" id="KW-0472">Membrane</keyword>
<dbReference type="Pfam" id="PF02485">
    <property type="entry name" value="Branch"/>
    <property type="match status" value="1"/>
</dbReference>
<keyword evidence="2" id="KW-0328">Glycosyltransferase</keyword>
<sequence>MKLWGSVGWGGLRNLNLPSFYLLDALSYLVHLNLSTYSLVRFCSVRYKLFVELNCDASFLDEVSSGMASRHERHANIASARQRGQLKKPTWIIVLVSLVSLFLVCAYVYPPQNSAACYVFSANGCKALQNWLPPAPARELTDDEIASRVVIRDILNMPPTMSASPKIAFLFLTPGALPFEKLWDKFFQIKETLYLSLNCKSIYCCVDRAMKVDSLCMCMHPRINLYILAVILSIEIRSGKVVWGKISMVDAERRLLGNALKDPENQHFVLLSDSCIPLRDFDYVYNYLMYTNVSFVDCFEDPGPHGSGRYIEHMLPEVEKKDFRKGAQWFTMKRQHALIVMADSLYYNKFRDYCRMLDPAGIANWSVTHVDWSEGKWHPKSYRAQDITFELMKNITSIADSVHVTSDERHPPRWAFLYHCKGNWQNVTVNSNEGEDDEEMASVLLPWGQEFDV</sequence>
<evidence type="ECO:0000256" key="2">
    <source>
        <dbReference type="ARBA" id="ARBA00022676"/>
    </source>
</evidence>
<feature type="transmembrane region" description="Helical" evidence="6">
    <location>
        <begin position="20"/>
        <end position="40"/>
    </location>
</feature>
<evidence type="ECO:0000256" key="4">
    <source>
        <dbReference type="ARBA" id="ARBA00023136"/>
    </source>
</evidence>
<gene>
    <name evidence="7" type="ORF">DH2020_014817</name>
</gene>
<dbReference type="InterPro" id="IPR003406">
    <property type="entry name" value="Glyco_trans_14"/>
</dbReference>
<keyword evidence="8" id="KW-1185">Reference proteome</keyword>
<evidence type="ECO:0000256" key="6">
    <source>
        <dbReference type="SAM" id="Phobius"/>
    </source>
</evidence>
<proteinExistence type="predicted"/>
<accession>A0ABR0WXL8</accession>
<comment type="caution">
    <text evidence="7">The sequence shown here is derived from an EMBL/GenBank/DDBJ whole genome shotgun (WGS) entry which is preliminary data.</text>
</comment>
<dbReference type="InterPro" id="IPR044174">
    <property type="entry name" value="BC10-like"/>
</dbReference>
<evidence type="ECO:0000313" key="7">
    <source>
        <dbReference type="EMBL" id="KAK6152182.1"/>
    </source>
</evidence>
<reference evidence="7 8" key="1">
    <citation type="journal article" date="2021" name="Comput. Struct. Biotechnol. J.">
        <title>De novo genome assembly of the potent medicinal plant Rehmannia glutinosa using nanopore technology.</title>
        <authorList>
            <person name="Ma L."/>
            <person name="Dong C."/>
            <person name="Song C."/>
            <person name="Wang X."/>
            <person name="Zheng X."/>
            <person name="Niu Y."/>
            <person name="Chen S."/>
            <person name="Feng W."/>
        </authorList>
    </citation>
    <scope>NUCLEOTIDE SEQUENCE [LARGE SCALE GENOMIC DNA]</scope>
    <source>
        <strain evidence="7">DH-2019</strain>
    </source>
</reference>
<evidence type="ECO:0000313" key="8">
    <source>
        <dbReference type="Proteomes" id="UP001318860"/>
    </source>
</evidence>
<keyword evidence="3" id="KW-0808">Transferase</keyword>
<evidence type="ECO:0000256" key="1">
    <source>
        <dbReference type="ARBA" id="ARBA00004606"/>
    </source>
</evidence>
<dbReference type="PANTHER" id="PTHR31042:SF150">
    <property type="entry name" value="OS06G0661900 PROTEIN"/>
    <property type="match status" value="1"/>
</dbReference>
<evidence type="ECO:0000256" key="3">
    <source>
        <dbReference type="ARBA" id="ARBA00022679"/>
    </source>
</evidence>